<dbReference type="InterPro" id="IPR003728">
    <property type="entry name" value="Ribosome_maturation_RimP"/>
</dbReference>
<keyword evidence="6" id="KW-1185">Reference proteome</keyword>
<evidence type="ECO:0000256" key="3">
    <source>
        <dbReference type="HAMAP-Rule" id="MF_01077"/>
    </source>
</evidence>
<dbReference type="SUPFAM" id="SSF75420">
    <property type="entry name" value="YhbC-like, N-terminal domain"/>
    <property type="match status" value="1"/>
</dbReference>
<dbReference type="Pfam" id="PF02576">
    <property type="entry name" value="RimP_N"/>
    <property type="match status" value="1"/>
</dbReference>
<reference evidence="5" key="1">
    <citation type="submission" date="2023-07" db="EMBL/GenBank/DDBJ databases">
        <title>Genomic Encyclopedia of Type Strains, Phase IV (KMG-IV): sequencing the most valuable type-strain genomes for metagenomic binning, comparative biology and taxonomic classification.</title>
        <authorList>
            <person name="Goeker M."/>
        </authorList>
    </citation>
    <scope>NUCLEOTIDE SEQUENCE [LARGE SCALE GENOMIC DNA]</scope>
    <source>
        <strain evidence="5">DSM 22019</strain>
    </source>
</reference>
<dbReference type="InterPro" id="IPR036847">
    <property type="entry name" value="RimP_C_sf"/>
</dbReference>
<gene>
    <name evidence="3" type="primary">rimP</name>
    <name evidence="5" type="ORF">J2Z63_000570</name>
</gene>
<dbReference type="Gene3D" id="2.30.30.180">
    <property type="entry name" value="Ribosome maturation factor RimP, C-terminal domain"/>
    <property type="match status" value="1"/>
</dbReference>
<evidence type="ECO:0000256" key="2">
    <source>
        <dbReference type="ARBA" id="ARBA00022517"/>
    </source>
</evidence>
<dbReference type="InterPro" id="IPR035956">
    <property type="entry name" value="RimP_N_sf"/>
</dbReference>
<dbReference type="NCBIfam" id="NF011236">
    <property type="entry name" value="PRK14643.1"/>
    <property type="match status" value="1"/>
</dbReference>
<evidence type="ECO:0000313" key="5">
    <source>
        <dbReference type="EMBL" id="MDQ0567923.1"/>
    </source>
</evidence>
<sequence>MKKFSVVKSKIQEIVNKELEKLNLEVYQINNHREFDGDVLQILVQDISKANKGLDFDTIVKANEVVSDALDQLNEIDEPYLLEVASAGIEKEIRTCQELEKAINEYLFVQLNSQQKNVLEFSGHLVKYDSDSNKFGFEFFVKGQKKKIELSWEDIKFVRYAIKF</sequence>
<dbReference type="PANTHER" id="PTHR33867">
    <property type="entry name" value="RIBOSOME MATURATION FACTOR RIMP"/>
    <property type="match status" value="1"/>
</dbReference>
<accession>A0ABU0NES6</accession>
<dbReference type="SUPFAM" id="SSF74942">
    <property type="entry name" value="YhbC-like, C-terminal domain"/>
    <property type="match status" value="1"/>
</dbReference>
<dbReference type="Proteomes" id="UP001236620">
    <property type="component" value="Unassembled WGS sequence"/>
</dbReference>
<comment type="subcellular location">
    <subcellularLocation>
        <location evidence="3">Cytoplasm</location>
    </subcellularLocation>
</comment>
<proteinExistence type="inferred from homology"/>
<dbReference type="HAMAP" id="MF_01077">
    <property type="entry name" value="RimP"/>
    <property type="match status" value="1"/>
</dbReference>
<dbReference type="EMBL" id="JAUSWP010000005">
    <property type="protein sequence ID" value="MDQ0567923.1"/>
    <property type="molecule type" value="Genomic_DNA"/>
</dbReference>
<evidence type="ECO:0000256" key="1">
    <source>
        <dbReference type="ARBA" id="ARBA00022490"/>
    </source>
</evidence>
<evidence type="ECO:0000259" key="4">
    <source>
        <dbReference type="Pfam" id="PF02576"/>
    </source>
</evidence>
<name>A0ABU0NES6_9MOLU</name>
<comment type="caution">
    <text evidence="5">The sequence shown here is derived from an EMBL/GenBank/DDBJ whole genome shotgun (WGS) entry which is preliminary data.</text>
</comment>
<protein>
    <recommendedName>
        <fullName evidence="3">Ribosome maturation factor RimP</fullName>
    </recommendedName>
</protein>
<organism evidence="5 6">
    <name type="scientific">Mycoplasma yeatsii</name>
    <dbReference type="NCBI Taxonomy" id="51365"/>
    <lineage>
        <taxon>Bacteria</taxon>
        <taxon>Bacillati</taxon>
        <taxon>Mycoplasmatota</taxon>
        <taxon>Mollicutes</taxon>
        <taxon>Mycoplasmataceae</taxon>
        <taxon>Mycoplasma</taxon>
    </lineage>
</organism>
<keyword evidence="2 3" id="KW-0690">Ribosome biogenesis</keyword>
<dbReference type="InterPro" id="IPR028989">
    <property type="entry name" value="RimP_N"/>
</dbReference>
<dbReference type="Gene3D" id="3.30.300.70">
    <property type="entry name" value="RimP-like superfamily, N-terminal"/>
    <property type="match status" value="1"/>
</dbReference>
<comment type="similarity">
    <text evidence="3">Belongs to the RimP family.</text>
</comment>
<feature type="domain" description="Ribosome maturation factor RimP N-terminal" evidence="4">
    <location>
        <begin position="15"/>
        <end position="90"/>
    </location>
</feature>
<evidence type="ECO:0000313" key="6">
    <source>
        <dbReference type="Proteomes" id="UP001236620"/>
    </source>
</evidence>
<dbReference type="RefSeq" id="WP_042733176.1">
    <property type="nucleotide sequence ID" value="NZ_JAUSWP010000005.1"/>
</dbReference>
<dbReference type="PANTHER" id="PTHR33867:SF1">
    <property type="entry name" value="RIBOSOME MATURATION FACTOR RIMP"/>
    <property type="match status" value="1"/>
</dbReference>
<comment type="function">
    <text evidence="3">Required for maturation of 30S ribosomal subunits.</text>
</comment>
<keyword evidence="1 3" id="KW-0963">Cytoplasm</keyword>